<dbReference type="AlphaFoldDB" id="A0A1M4YZX5"/>
<proteinExistence type="predicted"/>
<dbReference type="Proteomes" id="UP000184076">
    <property type="component" value="Unassembled WGS sequence"/>
</dbReference>
<evidence type="ECO:0000259" key="2">
    <source>
        <dbReference type="Pfam" id="PF14238"/>
    </source>
</evidence>
<evidence type="ECO:0000313" key="3">
    <source>
        <dbReference type="EMBL" id="SHF11361.1"/>
    </source>
</evidence>
<dbReference type="Pfam" id="PF14238">
    <property type="entry name" value="DUF4340"/>
    <property type="match status" value="1"/>
</dbReference>
<feature type="domain" description="DUF4340" evidence="2">
    <location>
        <begin position="71"/>
        <end position="241"/>
    </location>
</feature>
<feature type="transmembrane region" description="Helical" evidence="1">
    <location>
        <begin position="6"/>
        <end position="23"/>
    </location>
</feature>
<dbReference type="InterPro" id="IPR025641">
    <property type="entry name" value="DUF4340"/>
</dbReference>
<keyword evidence="1" id="KW-1133">Transmembrane helix</keyword>
<evidence type="ECO:0000313" key="4">
    <source>
        <dbReference type="Proteomes" id="UP000184076"/>
    </source>
</evidence>
<dbReference type="RefSeq" id="WP_073038221.1">
    <property type="nucleotide sequence ID" value="NZ_FQVB01000011.1"/>
</dbReference>
<accession>A0A1M4YZX5</accession>
<keyword evidence="1" id="KW-0812">Transmembrane</keyword>
<gene>
    <name evidence="3" type="ORF">SAMN02745206_01361</name>
</gene>
<reference evidence="4" key="1">
    <citation type="submission" date="2016-11" db="EMBL/GenBank/DDBJ databases">
        <authorList>
            <person name="Varghese N."/>
            <person name="Submissions S."/>
        </authorList>
    </citation>
    <scope>NUCLEOTIDE SEQUENCE [LARGE SCALE GENOMIC DNA]</scope>
    <source>
        <strain evidence="4">DSM 9756</strain>
    </source>
</reference>
<protein>
    <recommendedName>
        <fullName evidence="2">DUF4340 domain-containing protein</fullName>
    </recommendedName>
</protein>
<keyword evidence="1" id="KW-0472">Membrane</keyword>
<dbReference type="STRING" id="1121391.SAMN02745206_01361"/>
<keyword evidence="4" id="KW-1185">Reference proteome</keyword>
<dbReference type="OrthoDB" id="5517624at2"/>
<organism evidence="3 4">
    <name type="scientific">Desulfacinum infernum DSM 9756</name>
    <dbReference type="NCBI Taxonomy" id="1121391"/>
    <lineage>
        <taxon>Bacteria</taxon>
        <taxon>Pseudomonadati</taxon>
        <taxon>Thermodesulfobacteriota</taxon>
        <taxon>Syntrophobacteria</taxon>
        <taxon>Syntrophobacterales</taxon>
        <taxon>Syntrophobacteraceae</taxon>
        <taxon>Desulfacinum</taxon>
    </lineage>
</organism>
<name>A0A1M4YZX5_9BACT</name>
<evidence type="ECO:0000256" key="1">
    <source>
        <dbReference type="SAM" id="Phobius"/>
    </source>
</evidence>
<dbReference type="EMBL" id="FQVB01000011">
    <property type="protein sequence ID" value="SHF11361.1"/>
    <property type="molecule type" value="Genomic_DNA"/>
</dbReference>
<sequence>MKWRQTVVYVIVLALVAGYYYYFEVVKRKEKEEAERAAKKVFAVSKDDVRELVVARKGEAPVELVKSDGVWRIRKPLETEADKAAVESLLSTLVELETERSIEDVPKDLKPFGLEEPELTLRFRSGDQWHELRLGTQNPAQDSRYGTRGREGDLFLVASGTWGVLNKGLNELRRRDLFTFENDQVKRLVVAWSRGAEVELERKEGGDAWFAPEDPERKIKAGKVENVLDQIRWLRAKNFVDEKGEGGRSALERPLVTVTLELKDGERRTLQVAESTAGANEARALGSELPFVAEVDKDILEELPRDLHDVEDRSVFAGDPDAITEVEWVLGDSKGRVVRLGEGEWGRARDEGEPEKLKESWRVRSVFWEWEDLEYEKKDPTQKKPDDDKLAGIVFRGKEGETLAAFTWKKLPEKEVPDTVPLWTDQGEALLVKTENLRQIEKKITELAGAP</sequence>